<keyword evidence="1" id="KW-0547">Nucleotide-binding</keyword>
<feature type="region of interest" description="Disordered" evidence="7">
    <location>
        <begin position="258"/>
        <end position="277"/>
    </location>
</feature>
<dbReference type="RefSeq" id="XP_060454631.1">
    <property type="nucleotide sequence ID" value="XM_060597771.1"/>
</dbReference>
<dbReference type="PANTHER" id="PTHR18934:SF267">
    <property type="entry name" value="ATP-DEPENDENT RNA HELICASE YLR419W-RELATED"/>
    <property type="match status" value="1"/>
</dbReference>
<dbReference type="GeneID" id="85493236"/>
<dbReference type="Pfam" id="PF07717">
    <property type="entry name" value="OB_NTP_bind"/>
    <property type="match status" value="1"/>
</dbReference>
<evidence type="ECO:0000256" key="1">
    <source>
        <dbReference type="ARBA" id="ARBA00022741"/>
    </source>
</evidence>
<dbReference type="InterPro" id="IPR002464">
    <property type="entry name" value="DNA/RNA_helicase_DEAH_CS"/>
</dbReference>
<reference evidence="10" key="1">
    <citation type="journal article" date="2023" name="BMC Genomics">
        <title>Chromosome-level genome assemblies of Cutaneotrichosporon spp. (Trichosporonales, Basidiomycota) reveal imbalanced evolution between nucleotide sequences and chromosome synteny.</title>
        <authorList>
            <person name="Kobayashi Y."/>
            <person name="Kayamori A."/>
            <person name="Aoki K."/>
            <person name="Shiwa Y."/>
            <person name="Matsutani M."/>
            <person name="Fujita N."/>
            <person name="Sugita T."/>
            <person name="Iwasaki W."/>
            <person name="Tanaka N."/>
            <person name="Takashima M."/>
        </authorList>
    </citation>
    <scope>NUCLEOTIDE SEQUENCE</scope>
    <source>
        <strain evidence="10">HIS019</strain>
    </source>
</reference>
<dbReference type="GO" id="GO:0005524">
    <property type="term" value="F:ATP binding"/>
    <property type="evidence" value="ECO:0007669"/>
    <property type="project" value="UniProtKB-KW"/>
</dbReference>
<dbReference type="Proteomes" id="UP001233271">
    <property type="component" value="Chromosome 2"/>
</dbReference>
<dbReference type="Pfam" id="PF21010">
    <property type="entry name" value="HA2_C"/>
    <property type="match status" value="1"/>
</dbReference>
<evidence type="ECO:0000256" key="5">
    <source>
        <dbReference type="ARBA" id="ARBA00022884"/>
    </source>
</evidence>
<dbReference type="FunFam" id="3.30.160.20:FF:000094">
    <property type="entry name" value="ATP-dependent RNA helicase A, putative"/>
    <property type="match status" value="1"/>
</dbReference>
<feature type="domain" description="Helicase ATP-binding" evidence="8">
    <location>
        <begin position="649"/>
        <end position="820"/>
    </location>
</feature>
<organism evidence="10 11">
    <name type="scientific">Cutaneotrichosporon cavernicola</name>
    <dbReference type="NCBI Taxonomy" id="279322"/>
    <lineage>
        <taxon>Eukaryota</taxon>
        <taxon>Fungi</taxon>
        <taxon>Dikarya</taxon>
        <taxon>Basidiomycota</taxon>
        <taxon>Agaricomycotina</taxon>
        <taxon>Tremellomycetes</taxon>
        <taxon>Trichosporonales</taxon>
        <taxon>Trichosporonaceae</taxon>
        <taxon>Cutaneotrichosporon</taxon>
    </lineage>
</organism>
<dbReference type="PANTHER" id="PTHR18934">
    <property type="entry name" value="ATP-DEPENDENT RNA HELICASE"/>
    <property type="match status" value="1"/>
</dbReference>
<dbReference type="CDD" id="cd17917">
    <property type="entry name" value="DEXHc_RHA-like"/>
    <property type="match status" value="1"/>
</dbReference>
<evidence type="ECO:0008006" key="12">
    <source>
        <dbReference type="Google" id="ProtNLM"/>
    </source>
</evidence>
<dbReference type="FunFam" id="1.20.120.1080:FF:000002">
    <property type="entry name" value="Putative ATP-dependent RNA helicase DHX36"/>
    <property type="match status" value="1"/>
</dbReference>
<dbReference type="EMBL" id="AP028213">
    <property type="protein sequence ID" value="BEI89365.1"/>
    <property type="molecule type" value="Genomic_DNA"/>
</dbReference>
<dbReference type="GO" id="GO:0016787">
    <property type="term" value="F:hydrolase activity"/>
    <property type="evidence" value="ECO:0007669"/>
    <property type="project" value="UniProtKB-KW"/>
</dbReference>
<dbReference type="InterPro" id="IPR007502">
    <property type="entry name" value="Helicase-assoc_dom"/>
</dbReference>
<dbReference type="InterPro" id="IPR056328">
    <property type="entry name" value="DSRM_DHX29"/>
</dbReference>
<dbReference type="GO" id="GO:0003723">
    <property type="term" value="F:RNA binding"/>
    <property type="evidence" value="ECO:0007669"/>
    <property type="project" value="UniProtKB-KW"/>
</dbReference>
<keyword evidence="11" id="KW-1185">Reference proteome</keyword>
<feature type="compositionally biased region" description="Basic and acidic residues" evidence="7">
    <location>
        <begin position="607"/>
        <end position="616"/>
    </location>
</feature>
<feature type="region of interest" description="Disordered" evidence="7">
    <location>
        <begin position="176"/>
        <end position="222"/>
    </location>
</feature>
<protein>
    <recommendedName>
        <fullName evidence="12">P-loop containing nucleoside triphosphate hydrolase protein</fullName>
    </recommendedName>
</protein>
<dbReference type="Pfam" id="PF00270">
    <property type="entry name" value="DEAD"/>
    <property type="match status" value="1"/>
</dbReference>
<feature type="compositionally biased region" description="Basic and acidic residues" evidence="7">
    <location>
        <begin position="22"/>
        <end position="40"/>
    </location>
</feature>
<feature type="compositionally biased region" description="Basic and acidic residues" evidence="7">
    <location>
        <begin position="176"/>
        <end position="205"/>
    </location>
</feature>
<feature type="compositionally biased region" description="Polar residues" evidence="7">
    <location>
        <begin position="265"/>
        <end position="276"/>
    </location>
</feature>
<dbReference type="Pfam" id="PF00271">
    <property type="entry name" value="Helicase_C"/>
    <property type="match status" value="1"/>
</dbReference>
<accession>A0AA48I7N6</accession>
<dbReference type="InterPro" id="IPR001650">
    <property type="entry name" value="Helicase_C-like"/>
</dbReference>
<dbReference type="GO" id="GO:0004386">
    <property type="term" value="F:helicase activity"/>
    <property type="evidence" value="ECO:0007669"/>
    <property type="project" value="UniProtKB-KW"/>
</dbReference>
<keyword evidence="4" id="KW-0067">ATP-binding</keyword>
<dbReference type="InterPro" id="IPR011545">
    <property type="entry name" value="DEAD/DEAH_box_helicase_dom"/>
</dbReference>
<dbReference type="InterPro" id="IPR011709">
    <property type="entry name" value="DEAD-box_helicase_OB_fold"/>
</dbReference>
<keyword evidence="5" id="KW-0694">RNA-binding</keyword>
<keyword evidence="2" id="KW-0378">Hydrolase</keyword>
<feature type="region of interest" description="Disordered" evidence="7">
    <location>
        <begin position="1"/>
        <end position="47"/>
    </location>
</feature>
<dbReference type="SMART" id="SM00847">
    <property type="entry name" value="HA2"/>
    <property type="match status" value="1"/>
</dbReference>
<evidence type="ECO:0000313" key="10">
    <source>
        <dbReference type="EMBL" id="BEI89365.1"/>
    </source>
</evidence>
<feature type="domain" description="Helicase C-terminal" evidence="9">
    <location>
        <begin position="893"/>
        <end position="1060"/>
    </location>
</feature>
<gene>
    <name evidence="10" type="primary">ucp12</name>
    <name evidence="10" type="ORF">CcaverHIS019_0207270</name>
</gene>
<dbReference type="FunFam" id="3.40.50.300:FF:000526">
    <property type="entry name" value="DExH-box ATP-dependent RNA helicase DExH3"/>
    <property type="match status" value="1"/>
</dbReference>
<evidence type="ECO:0000313" key="11">
    <source>
        <dbReference type="Proteomes" id="UP001233271"/>
    </source>
</evidence>
<proteinExistence type="inferred from homology"/>
<dbReference type="SMART" id="SM00490">
    <property type="entry name" value="HELICc"/>
    <property type="match status" value="1"/>
</dbReference>
<dbReference type="SUPFAM" id="SSF52540">
    <property type="entry name" value="P-loop containing nucleoside triphosphate hydrolases"/>
    <property type="match status" value="1"/>
</dbReference>
<sequence length="1413" mass="154695">MAPKRRPVNVVRSGNAGNSSKAKPDPKKDANGTTDPDKPVRPPPLFPVGYKSPVTILNEKCQKAGWERPIIDVKANKGTPTTFSGAVTLRKRKNKNVYDLDTVRMMPHPPLQIDSDAMAKHFVATYALFRFCSHLPMAMTLPPTIRPYWSELLAEKGSAPAHREWEWNADPFAAKKEVEERQSKKADKERAVEESKAEARGERGSGRSTPAAPDGRKHGRAWEEAPEVRMAPALREMVEGVVKKMMKRFPSAVMEATRDMGGSGSNTPSGAATPSTPALDLQSVKKQLDTLGFRPAHVASCLSALAAAHARLHSGAGGSSDPLVLSLNLLSPLEAAIEWLLLHLPEDDLPARYRPGTSGANMVTGATVGGQEQLVRGWLVDKLVRDAGFPRKAVESVLSIEGRESLALEMLGRRLCGWHGTDGGWGDAEVIPAEEDEERQVCRDEEMLALDAVLGERFRHVSGEGGAADEIAVDLDAGKERLTLHVVLDAYSPYPSPQYPQRAPAFYLTSTTLPAYMRLHLHADMLRAFRDPERHDLVAVLEAGMGGVVLSMAEHLETAIPGVVAHPPDLAQVTKHLVPHVEEEEEAPVARAAKKVQRTRGPRRRREPTTAEHEAVRRAHERLLANPAYAPMLAERQKLPAWKTRGEICGALDSSRVLVVVGETGCGKSTQLPQFILDHEIAAGRGASTNIIVTQPRRVAAMGVASRVAQERLEDVDTKPESVGYSIRGEHRSSRDTRVLFCTTGVVLRRLGTGDTDLADVSHVIVDEAHERGVDTDLLICLLRDLLARNKHIKVVLMSATINEKIFIDYFGGCPSLTIPGFTHPVKDYYLEDVIPNLSYKPTPSRFGPRLNEEQKASMRADYEKLGLAEDDLRALEVISQADRIDYGLVAATVKHIVDTADSNGALLIFMPGVMEIRQCIQELQSTPLGAVEILPLHANLSSAEQRRVFPSTAPRRKIVVATNVAETSVTIPDVVYVVDTGRVKETQYDADNGLQRLVECWTSRASGRQRRGRAGRTQPGQCFKLYTRRTENNSMPRFPVPEILRTPLEALFLQVKAMDEDTDVRAFLGRALDPPKMDAIDAAWQTLLDLGAVESEKHTARLTAMGRHMSMIPVDLRLSKMLVLGTVFKVLDPVLTIAALLSSKPLFTSPLDRRDEAKRAREAFSTARSDLLTDAKAYDAVSKLRGAEARRFCEANFISPSALRDITSLRSDFSAALTQIGFLERGAAALAAASSQAHDTNLVKAVLVGGLYPRVARIALPEAQFERLSHGTLQKDHEAKQVRFFDTQGRVFLHPSSIMFAESGWKRGYVAYFSKAETSKVFLRDATDVPLYALLLFGGAITLNHYVGGIMLGNGAVKLRAGTRIGVLCAQLRRLLDAQLAELVESPHGAADVRGDVTAAMAALLARDGLTQ</sequence>
<dbReference type="CDD" id="cd18791">
    <property type="entry name" value="SF2_C_RHA"/>
    <property type="match status" value="1"/>
</dbReference>
<dbReference type="InterPro" id="IPR014001">
    <property type="entry name" value="Helicase_ATP-bd"/>
</dbReference>
<dbReference type="Pfam" id="PF24385">
    <property type="entry name" value="DSRM_DHX29"/>
    <property type="match status" value="1"/>
</dbReference>
<evidence type="ECO:0000256" key="3">
    <source>
        <dbReference type="ARBA" id="ARBA00022806"/>
    </source>
</evidence>
<evidence type="ECO:0000256" key="2">
    <source>
        <dbReference type="ARBA" id="ARBA00022801"/>
    </source>
</evidence>
<evidence type="ECO:0000256" key="7">
    <source>
        <dbReference type="SAM" id="MobiDB-lite"/>
    </source>
</evidence>
<dbReference type="Gene3D" id="1.20.120.1080">
    <property type="match status" value="1"/>
</dbReference>
<comment type="similarity">
    <text evidence="6">Belongs to the DExH box helicase family.</text>
</comment>
<feature type="region of interest" description="Disordered" evidence="7">
    <location>
        <begin position="582"/>
        <end position="616"/>
    </location>
</feature>
<dbReference type="Gene3D" id="3.40.50.300">
    <property type="entry name" value="P-loop containing nucleotide triphosphate hydrolases"/>
    <property type="match status" value="2"/>
</dbReference>
<dbReference type="InterPro" id="IPR027417">
    <property type="entry name" value="P-loop_NTPase"/>
</dbReference>
<keyword evidence="3" id="KW-0347">Helicase</keyword>
<dbReference type="PROSITE" id="PS51192">
    <property type="entry name" value="HELICASE_ATP_BIND_1"/>
    <property type="match status" value="1"/>
</dbReference>
<dbReference type="KEGG" id="ccac:CcaHIS019_0207270"/>
<dbReference type="GO" id="GO:1990904">
    <property type="term" value="C:ribonucleoprotein complex"/>
    <property type="evidence" value="ECO:0007669"/>
    <property type="project" value="UniProtKB-ARBA"/>
</dbReference>
<dbReference type="PROSITE" id="PS51194">
    <property type="entry name" value="HELICASE_CTER"/>
    <property type="match status" value="1"/>
</dbReference>
<evidence type="ECO:0000259" key="8">
    <source>
        <dbReference type="PROSITE" id="PS51192"/>
    </source>
</evidence>
<feature type="compositionally biased region" description="Basic residues" evidence="7">
    <location>
        <begin position="592"/>
        <end position="606"/>
    </location>
</feature>
<evidence type="ECO:0000259" key="9">
    <source>
        <dbReference type="PROSITE" id="PS51194"/>
    </source>
</evidence>
<name>A0AA48I7N6_9TREE</name>
<dbReference type="PROSITE" id="PS00690">
    <property type="entry name" value="DEAH_ATP_HELICASE"/>
    <property type="match status" value="1"/>
</dbReference>
<evidence type="ECO:0000256" key="4">
    <source>
        <dbReference type="ARBA" id="ARBA00022840"/>
    </source>
</evidence>
<evidence type="ECO:0000256" key="6">
    <source>
        <dbReference type="ARBA" id="ARBA00060772"/>
    </source>
</evidence>
<dbReference type="SMART" id="SM00487">
    <property type="entry name" value="DEXDc"/>
    <property type="match status" value="1"/>
</dbReference>